<dbReference type="Proteomes" id="UP000823604">
    <property type="component" value="Unassembled WGS sequence"/>
</dbReference>
<evidence type="ECO:0000313" key="2">
    <source>
        <dbReference type="Proteomes" id="UP000823604"/>
    </source>
</evidence>
<sequence length="175" mass="19306">MKKVLLSILCVFLFSCSNEKLNDNSTPNDEPEQSYIELINNIDSYNSEYGVLCDLETKGKFWNFLKKLFFCDASGAAIGAAIGTAAGLTALGGLVGGLVSSMCCAVFVFDDTQTLQSVDESYVATCLNVNANLFTDVDTIDYYDSIGVWHNHIISEIYLDNPDDFLSYDEDEIHD</sequence>
<dbReference type="PROSITE" id="PS51257">
    <property type="entry name" value="PROKAR_LIPOPROTEIN"/>
    <property type="match status" value="1"/>
</dbReference>
<accession>A0A9D9IJQ2</accession>
<gene>
    <name evidence="1" type="ORF">IAB81_05430</name>
</gene>
<protein>
    <recommendedName>
        <fullName evidence="3">Lipoprotein</fullName>
    </recommendedName>
</protein>
<reference evidence="1" key="1">
    <citation type="submission" date="2020-10" db="EMBL/GenBank/DDBJ databases">
        <authorList>
            <person name="Gilroy R."/>
        </authorList>
    </citation>
    <scope>NUCLEOTIDE SEQUENCE</scope>
    <source>
        <strain evidence="1">B1-8020</strain>
    </source>
</reference>
<organism evidence="1 2">
    <name type="scientific">Candidatus Merdivivens pullicola</name>
    <dbReference type="NCBI Taxonomy" id="2840872"/>
    <lineage>
        <taxon>Bacteria</taxon>
        <taxon>Pseudomonadati</taxon>
        <taxon>Bacteroidota</taxon>
        <taxon>Bacteroidia</taxon>
        <taxon>Bacteroidales</taxon>
        <taxon>Muribaculaceae</taxon>
        <taxon>Muribaculaceae incertae sedis</taxon>
        <taxon>Candidatus Merdivivens</taxon>
    </lineage>
</organism>
<dbReference type="AlphaFoldDB" id="A0A9D9IJQ2"/>
<evidence type="ECO:0000313" key="1">
    <source>
        <dbReference type="EMBL" id="MBO8473053.1"/>
    </source>
</evidence>
<reference evidence="1" key="2">
    <citation type="journal article" date="2021" name="PeerJ">
        <title>Extensive microbial diversity within the chicken gut microbiome revealed by metagenomics and culture.</title>
        <authorList>
            <person name="Gilroy R."/>
            <person name="Ravi A."/>
            <person name="Getino M."/>
            <person name="Pursley I."/>
            <person name="Horton D.L."/>
            <person name="Alikhan N.F."/>
            <person name="Baker D."/>
            <person name="Gharbi K."/>
            <person name="Hall N."/>
            <person name="Watson M."/>
            <person name="Adriaenssens E.M."/>
            <person name="Foster-Nyarko E."/>
            <person name="Jarju S."/>
            <person name="Secka A."/>
            <person name="Antonio M."/>
            <person name="Oren A."/>
            <person name="Chaudhuri R.R."/>
            <person name="La Ragione R."/>
            <person name="Hildebrand F."/>
            <person name="Pallen M.J."/>
        </authorList>
    </citation>
    <scope>NUCLEOTIDE SEQUENCE</scope>
    <source>
        <strain evidence="1">B1-8020</strain>
    </source>
</reference>
<name>A0A9D9IJQ2_9BACT</name>
<comment type="caution">
    <text evidence="1">The sequence shown here is derived from an EMBL/GenBank/DDBJ whole genome shotgun (WGS) entry which is preliminary data.</text>
</comment>
<dbReference type="EMBL" id="JADIMA010000047">
    <property type="protein sequence ID" value="MBO8473053.1"/>
    <property type="molecule type" value="Genomic_DNA"/>
</dbReference>
<evidence type="ECO:0008006" key="3">
    <source>
        <dbReference type="Google" id="ProtNLM"/>
    </source>
</evidence>
<proteinExistence type="predicted"/>